<feature type="compositionally biased region" description="Polar residues" evidence="1">
    <location>
        <begin position="38"/>
        <end position="47"/>
    </location>
</feature>
<protein>
    <submittedName>
        <fullName evidence="2">Uncharacterized protein</fullName>
    </submittedName>
</protein>
<organism evidence="2 3">
    <name type="scientific">Halapricum desulfuricans</name>
    <dbReference type="NCBI Taxonomy" id="2841257"/>
    <lineage>
        <taxon>Archaea</taxon>
        <taxon>Methanobacteriati</taxon>
        <taxon>Methanobacteriota</taxon>
        <taxon>Stenosarchaea group</taxon>
        <taxon>Halobacteria</taxon>
        <taxon>Halobacteriales</taxon>
        <taxon>Haloarculaceae</taxon>
        <taxon>Halapricum</taxon>
    </lineage>
</organism>
<name>A0A897N1Y5_9EURY</name>
<dbReference type="EMBL" id="CP064787">
    <property type="protein sequence ID" value="QSG06727.1"/>
    <property type="molecule type" value="Genomic_DNA"/>
</dbReference>
<feature type="region of interest" description="Disordered" evidence="1">
    <location>
        <begin position="16"/>
        <end position="47"/>
    </location>
</feature>
<evidence type="ECO:0000313" key="2">
    <source>
        <dbReference type="EMBL" id="QSG06727.1"/>
    </source>
</evidence>
<dbReference type="AlphaFoldDB" id="A0A897N1Y5"/>
<reference evidence="2" key="1">
    <citation type="submission" date="2020-11" db="EMBL/GenBank/DDBJ databases">
        <title>Carbohydrate-dependent, anaerobic sulfur respiration: A novel catabolism in halophilic archaea.</title>
        <authorList>
            <person name="Sorokin D.Y."/>
            <person name="Messina E."/>
            <person name="Smedile F."/>
            <person name="La Cono V."/>
            <person name="Hallsworth J.E."/>
            <person name="Yakimov M.M."/>
        </authorList>
    </citation>
    <scope>NUCLEOTIDE SEQUENCE</scope>
    <source>
        <strain evidence="2">HSR12-1</strain>
    </source>
</reference>
<proteinExistence type="predicted"/>
<evidence type="ECO:0000256" key="1">
    <source>
        <dbReference type="SAM" id="MobiDB-lite"/>
    </source>
</evidence>
<dbReference type="Proteomes" id="UP000663525">
    <property type="component" value="Chromosome"/>
</dbReference>
<sequence>MVAGRLFRAVTSVNRYSNHYDPPHSEGSVGFVPKGDTSDATEQYHSG</sequence>
<gene>
    <name evidence="2" type="ORF">HSR121_2406</name>
</gene>
<accession>A0A897N1Y5</accession>
<evidence type="ECO:0000313" key="3">
    <source>
        <dbReference type="Proteomes" id="UP000663525"/>
    </source>
</evidence>